<dbReference type="InterPro" id="IPR029044">
    <property type="entry name" value="Nucleotide-diphossugar_trans"/>
</dbReference>
<dbReference type="RefSeq" id="WP_370596187.1">
    <property type="nucleotide sequence ID" value="NZ_JALBUR010000017.1"/>
</dbReference>
<proteinExistence type="inferred from homology"/>
<dbReference type="SUPFAM" id="SSF53448">
    <property type="entry name" value="Nucleotide-diphospho-sugar transferases"/>
    <property type="match status" value="1"/>
</dbReference>
<dbReference type="InterPro" id="IPR001173">
    <property type="entry name" value="Glyco_trans_2-like"/>
</dbReference>
<sequence length="248" mass="28911">MSEKTKVSVAIATYNGEKFIEQQLRSILSQIHAEDEVIVSDDHSTDHTVEIIQRINDPRIQLIFNECRKGTCGNFENALRHVSGDIIFLADQDDVWLPGKYNIMTNALKDYDLVHSDSIVTDESLHQTHDSLYAFYHNGPGVLKNIIHHTYFGSHMAFNRTVLTACFPFPQTDEVGHDTWIGIIAETIGNVCFINDKLLLYRRHADAHNGYFERSHRKLFTKIFSRIQFMYYYLEFRKRYKHNGKHEQ</sequence>
<gene>
    <name evidence="3" type="ORF">MOZ60_07470</name>
</gene>
<dbReference type="EC" id="2.4.-.-" evidence="3"/>
<keyword evidence="3" id="KW-0808">Transferase</keyword>
<dbReference type="PANTHER" id="PTHR43685">
    <property type="entry name" value="GLYCOSYLTRANSFERASE"/>
    <property type="match status" value="1"/>
</dbReference>
<protein>
    <submittedName>
        <fullName evidence="3">Glycosyltransferase</fullName>
        <ecNumber evidence="3">2.4.-.-</ecNumber>
    </submittedName>
</protein>
<feature type="domain" description="Glycosyltransferase 2-like" evidence="2">
    <location>
        <begin position="8"/>
        <end position="163"/>
    </location>
</feature>
<keyword evidence="4" id="KW-1185">Reference proteome</keyword>
<dbReference type="Proteomes" id="UP001286174">
    <property type="component" value="Unassembled WGS sequence"/>
</dbReference>
<dbReference type="PANTHER" id="PTHR43685:SF11">
    <property type="entry name" value="GLYCOSYLTRANSFERASE TAGX-RELATED"/>
    <property type="match status" value="1"/>
</dbReference>
<evidence type="ECO:0000313" key="3">
    <source>
        <dbReference type="EMBL" id="MDX8419933.1"/>
    </source>
</evidence>
<evidence type="ECO:0000313" key="4">
    <source>
        <dbReference type="Proteomes" id="UP001286174"/>
    </source>
</evidence>
<reference evidence="3 4" key="1">
    <citation type="submission" date="2022-03" db="EMBL/GenBank/DDBJ databases">
        <title>Novel taxa within the pig intestine.</title>
        <authorList>
            <person name="Wylensek D."/>
            <person name="Bishof K."/>
            <person name="Afrizal A."/>
            <person name="Clavel T."/>
        </authorList>
    </citation>
    <scope>NUCLEOTIDE SEQUENCE [LARGE SCALE GENOMIC DNA]</scope>
    <source>
        <strain evidence="3 4">CLA-KB-P133</strain>
    </source>
</reference>
<keyword evidence="3" id="KW-0328">Glycosyltransferase</keyword>
<comment type="similarity">
    <text evidence="1">Belongs to the glycosyltransferase 2 family.</text>
</comment>
<dbReference type="AlphaFoldDB" id="A0AB35U2E0"/>
<comment type="caution">
    <text evidence="3">The sequence shown here is derived from an EMBL/GenBank/DDBJ whole genome shotgun (WGS) entry which is preliminary data.</text>
</comment>
<dbReference type="Gene3D" id="3.90.550.10">
    <property type="entry name" value="Spore Coat Polysaccharide Biosynthesis Protein SpsA, Chain A"/>
    <property type="match status" value="1"/>
</dbReference>
<evidence type="ECO:0000256" key="1">
    <source>
        <dbReference type="ARBA" id="ARBA00006739"/>
    </source>
</evidence>
<dbReference type="EMBL" id="JALBUR010000017">
    <property type="protein sequence ID" value="MDX8419933.1"/>
    <property type="molecule type" value="Genomic_DNA"/>
</dbReference>
<organism evidence="3 4">
    <name type="scientific">Grylomicrobium aquisgranensis</name>
    <dbReference type="NCBI Taxonomy" id="2926318"/>
    <lineage>
        <taxon>Bacteria</taxon>
        <taxon>Bacillati</taxon>
        <taxon>Bacillota</taxon>
        <taxon>Erysipelotrichia</taxon>
        <taxon>Erysipelotrichales</taxon>
        <taxon>Erysipelotrichaceae</taxon>
        <taxon>Grylomicrobium</taxon>
    </lineage>
</organism>
<evidence type="ECO:0000259" key="2">
    <source>
        <dbReference type="Pfam" id="PF00535"/>
    </source>
</evidence>
<name>A0AB35U2E0_9FIRM</name>
<dbReference type="InterPro" id="IPR050834">
    <property type="entry name" value="Glycosyltransf_2"/>
</dbReference>
<accession>A0AB35U2E0</accession>
<dbReference type="GO" id="GO:0016757">
    <property type="term" value="F:glycosyltransferase activity"/>
    <property type="evidence" value="ECO:0007669"/>
    <property type="project" value="UniProtKB-KW"/>
</dbReference>
<dbReference type="Pfam" id="PF00535">
    <property type="entry name" value="Glycos_transf_2"/>
    <property type="match status" value="1"/>
</dbReference>